<dbReference type="SUPFAM" id="SSF56801">
    <property type="entry name" value="Acetyl-CoA synthetase-like"/>
    <property type="match status" value="1"/>
</dbReference>
<dbReference type="PANTHER" id="PTHR43201:SF8">
    <property type="entry name" value="ACYL-COA SYNTHETASE FAMILY MEMBER 3"/>
    <property type="match status" value="1"/>
</dbReference>
<evidence type="ECO:0000259" key="3">
    <source>
        <dbReference type="Pfam" id="PF00501"/>
    </source>
</evidence>
<dbReference type="PANTHER" id="PTHR43201">
    <property type="entry name" value="ACYL-COA SYNTHETASE"/>
    <property type="match status" value="1"/>
</dbReference>
<dbReference type="PROSITE" id="PS00455">
    <property type="entry name" value="AMP_BINDING"/>
    <property type="match status" value="1"/>
</dbReference>
<dbReference type="RefSeq" id="WP_116391877.1">
    <property type="nucleotide sequence ID" value="NZ_CAXQPM010000008.1"/>
</dbReference>
<dbReference type="GO" id="GO:0006631">
    <property type="term" value="P:fatty acid metabolic process"/>
    <property type="evidence" value="ECO:0007669"/>
    <property type="project" value="TreeGrafter"/>
</dbReference>
<dbReference type="AlphaFoldDB" id="A0A371RIH7"/>
<dbReference type="GO" id="GO:0016746">
    <property type="term" value="F:acyltransferase activity"/>
    <property type="evidence" value="ECO:0007669"/>
    <property type="project" value="UniProtKB-KW"/>
</dbReference>
<dbReference type="FunCoup" id="A0A371RIH7">
    <property type="interactions" value="118"/>
</dbReference>
<accession>A0A371RIH7</accession>
<dbReference type="Proteomes" id="UP000264589">
    <property type="component" value="Unassembled WGS sequence"/>
</dbReference>
<proteinExistence type="inferred from homology"/>
<gene>
    <name evidence="4" type="ORF">DX908_08235</name>
</gene>
<evidence type="ECO:0000313" key="4">
    <source>
        <dbReference type="EMBL" id="RFB05245.1"/>
    </source>
</evidence>
<dbReference type="OrthoDB" id="9803968at2"/>
<organism evidence="4 5">
    <name type="scientific">Parvularcula marina</name>
    <dbReference type="NCBI Taxonomy" id="2292771"/>
    <lineage>
        <taxon>Bacteria</taxon>
        <taxon>Pseudomonadati</taxon>
        <taxon>Pseudomonadota</taxon>
        <taxon>Alphaproteobacteria</taxon>
        <taxon>Parvularculales</taxon>
        <taxon>Parvularculaceae</taxon>
        <taxon>Parvularcula</taxon>
    </lineage>
</organism>
<comment type="similarity">
    <text evidence="1">Belongs to the ATP-dependent AMP-binding enzyme family.</text>
</comment>
<reference evidence="4 5" key="1">
    <citation type="submission" date="2018-08" db="EMBL/GenBank/DDBJ databases">
        <title>Parvularcula sp. SM1705, isolated from surface water of the South Sea China.</title>
        <authorList>
            <person name="Sun L."/>
        </authorList>
    </citation>
    <scope>NUCLEOTIDE SEQUENCE [LARGE SCALE GENOMIC DNA]</scope>
    <source>
        <strain evidence="4 5">SM1705</strain>
    </source>
</reference>
<comment type="caution">
    <text evidence="4">The sequence shown here is derived from an EMBL/GenBank/DDBJ whole genome shotgun (WGS) entry which is preliminary data.</text>
</comment>
<dbReference type="Gene3D" id="3.40.50.12780">
    <property type="entry name" value="N-terminal domain of ligase-like"/>
    <property type="match status" value="1"/>
</dbReference>
<keyword evidence="4" id="KW-0808">Transferase</keyword>
<dbReference type="Pfam" id="PF00501">
    <property type="entry name" value="AMP-binding"/>
    <property type="match status" value="1"/>
</dbReference>
<dbReference type="Gene3D" id="3.30.300.30">
    <property type="match status" value="1"/>
</dbReference>
<keyword evidence="5" id="KW-1185">Reference proteome</keyword>
<keyword evidence="4" id="KW-0012">Acyltransferase</keyword>
<sequence>MVNDNAPAKKAAPTPEELAQAAEEKERATAEGRLKDEARRTRKKIWSQSRATVIGKVLETKARVGGSKVAFIDPEGKETTYKDVARGAFALGNALRKRTKRGENVGVLMPTSPAGVITILALHIDGRVPTMINFTAGESAILSGLETAEVKLVLTSRKFVEVGGYDDLVEAIKKKCEIAYLEDIKENLTAIDKLRAALGEKFPSFMRRPNSPDAPAVILFTSGTEGKPKGVVLSHQNLVANVEQVRNHVILEDTDIFINPLPIFHSYGLTGGQFYPLIDGLTCIPYPSPLHVKIIPEVIRRYGATILFATDTFLQRYLKNAKDGALSTLRYAVCGAEKVRDETRALARKKFGFNVLEGYGATECAPVIAVNQPGDIRPGTVGKLLPGVESRVDAVEGLSEGGRLFVRGPNVMLGYLDPDHPGELLAPDEGWHDTGDIVHIDGGGYMSIRGRQKRFAKISGEMVSLAVVENCAGVVWPDSLHAAVILPDDKKGEQIVLLTEEPSPKPETLKDWARNHGVPELAVPKRVLHVPDIPVLGTGKVDYVRLNAMAEDLIATAEAEKAAAE</sequence>
<dbReference type="InterPro" id="IPR042099">
    <property type="entry name" value="ANL_N_sf"/>
</dbReference>
<dbReference type="GO" id="GO:0031956">
    <property type="term" value="F:medium-chain fatty acid-CoA ligase activity"/>
    <property type="evidence" value="ECO:0007669"/>
    <property type="project" value="TreeGrafter"/>
</dbReference>
<dbReference type="InterPro" id="IPR020845">
    <property type="entry name" value="AMP-binding_CS"/>
</dbReference>
<protein>
    <submittedName>
        <fullName evidence="4">2-acylglycerophosphoethanolamine acyltransferase</fullName>
    </submittedName>
</protein>
<evidence type="ECO:0000256" key="2">
    <source>
        <dbReference type="SAM" id="MobiDB-lite"/>
    </source>
</evidence>
<feature type="compositionally biased region" description="Low complexity" evidence="2">
    <location>
        <begin position="1"/>
        <end position="13"/>
    </location>
</feature>
<evidence type="ECO:0000313" key="5">
    <source>
        <dbReference type="Proteomes" id="UP000264589"/>
    </source>
</evidence>
<feature type="domain" description="AMP-dependent synthetase/ligase" evidence="3">
    <location>
        <begin position="59"/>
        <end position="416"/>
    </location>
</feature>
<name>A0A371RIH7_9PROT</name>
<evidence type="ECO:0000256" key="1">
    <source>
        <dbReference type="ARBA" id="ARBA00006432"/>
    </source>
</evidence>
<feature type="compositionally biased region" description="Basic and acidic residues" evidence="2">
    <location>
        <begin position="22"/>
        <end position="39"/>
    </location>
</feature>
<feature type="region of interest" description="Disordered" evidence="2">
    <location>
        <begin position="1"/>
        <end position="42"/>
    </location>
</feature>
<dbReference type="InterPro" id="IPR000873">
    <property type="entry name" value="AMP-dep_synth/lig_dom"/>
</dbReference>
<dbReference type="InParanoid" id="A0A371RIH7"/>
<dbReference type="InterPro" id="IPR045851">
    <property type="entry name" value="AMP-bd_C_sf"/>
</dbReference>
<dbReference type="EMBL" id="QUQO01000001">
    <property type="protein sequence ID" value="RFB05245.1"/>
    <property type="molecule type" value="Genomic_DNA"/>
</dbReference>